<dbReference type="SUPFAM" id="SSF55073">
    <property type="entry name" value="Nucleotide cyclase"/>
    <property type="match status" value="1"/>
</dbReference>
<dbReference type="CDD" id="cd01949">
    <property type="entry name" value="GGDEF"/>
    <property type="match status" value="1"/>
</dbReference>
<dbReference type="Proteomes" id="UP000030451">
    <property type="component" value="Unassembled WGS sequence"/>
</dbReference>
<dbReference type="PANTHER" id="PTHR45138:SF2">
    <property type="entry name" value="DIGUANYLATE CYCLASE VDCA"/>
    <property type="match status" value="1"/>
</dbReference>
<dbReference type="SMART" id="SM00267">
    <property type="entry name" value="GGDEF"/>
    <property type="match status" value="1"/>
</dbReference>
<sequence length="338" mass="38005">MTDDDYKRSTANLKKAVPLMMKNHVAATPANYALWYTYVDNAIPQLNRELDTVLESYGVCPPASGEQLYKNYVASRAETNISDLRANIELLVGQVASSVTDTLADTSTFSSMIDKSFSSLEKVKDDNMSLEEVMTVVRQLVDESKEIRHSTKFLNNQLESASEEIQRLKTELAEVQQDALFDSLTSLYNRRSFDNDIKTLCQTGQKICLVLADIDHFKSYNDNYGHLFGDAVIKGIAKRLHINARDGVHAYRFGGEEFALIVPNKQLRIARQYADSLRRSIEKLSIKDKRSGSLVANITASFGVAELEENESADSLIERADKLLYEAKQLGRNRVMPL</sequence>
<dbReference type="EC" id="2.7.7.65" evidence="2"/>
<evidence type="ECO:0000256" key="1">
    <source>
        <dbReference type="ARBA" id="ARBA00001946"/>
    </source>
</evidence>
<dbReference type="GO" id="GO:0005886">
    <property type="term" value="C:plasma membrane"/>
    <property type="evidence" value="ECO:0007669"/>
    <property type="project" value="TreeGrafter"/>
</dbReference>
<evidence type="ECO:0000256" key="3">
    <source>
        <dbReference type="SAM" id="Coils"/>
    </source>
</evidence>
<dbReference type="OrthoDB" id="9812260at2"/>
<dbReference type="GO" id="GO:0052621">
    <property type="term" value="F:diguanylate cyclase activity"/>
    <property type="evidence" value="ECO:0007669"/>
    <property type="project" value="UniProtKB-EC"/>
</dbReference>
<evidence type="ECO:0000313" key="6">
    <source>
        <dbReference type="Proteomes" id="UP000030451"/>
    </source>
</evidence>
<proteinExistence type="predicted"/>
<dbReference type="GO" id="GO:0043709">
    <property type="term" value="P:cell adhesion involved in single-species biofilm formation"/>
    <property type="evidence" value="ECO:0007669"/>
    <property type="project" value="TreeGrafter"/>
</dbReference>
<dbReference type="AlphaFoldDB" id="A0A0A5HTD8"/>
<dbReference type="FunFam" id="3.30.70.270:FF:000001">
    <property type="entry name" value="Diguanylate cyclase domain protein"/>
    <property type="match status" value="1"/>
</dbReference>
<dbReference type="InterPro" id="IPR000160">
    <property type="entry name" value="GGDEF_dom"/>
</dbReference>
<dbReference type="Gene3D" id="1.20.1170.10">
    <property type="match status" value="1"/>
</dbReference>
<dbReference type="STRING" id="379097.SE23_03345"/>
<dbReference type="InterPro" id="IPR050469">
    <property type="entry name" value="Diguanylate_Cyclase"/>
</dbReference>
<comment type="caution">
    <text evidence="5">The sequence shown here is derived from an EMBL/GenBank/DDBJ whole genome shotgun (WGS) entry which is preliminary data.</text>
</comment>
<dbReference type="InterPro" id="IPR029787">
    <property type="entry name" value="Nucleotide_cyclase"/>
</dbReference>
<dbReference type="GO" id="GO:1902201">
    <property type="term" value="P:negative regulation of bacterial-type flagellum-dependent cell motility"/>
    <property type="evidence" value="ECO:0007669"/>
    <property type="project" value="TreeGrafter"/>
</dbReference>
<comment type="cofactor">
    <cofactor evidence="1">
        <name>Mg(2+)</name>
        <dbReference type="ChEBI" id="CHEBI:18420"/>
    </cofactor>
</comment>
<dbReference type="Gene3D" id="3.30.70.270">
    <property type="match status" value="1"/>
</dbReference>
<evidence type="ECO:0000313" key="5">
    <source>
        <dbReference type="EMBL" id="KGY07550.1"/>
    </source>
</evidence>
<dbReference type="PANTHER" id="PTHR45138">
    <property type="entry name" value="REGULATORY COMPONENTS OF SENSORY TRANSDUCTION SYSTEM"/>
    <property type="match status" value="1"/>
</dbReference>
<protein>
    <recommendedName>
        <fullName evidence="2">diguanylate cyclase</fullName>
        <ecNumber evidence="2">2.7.7.65</ecNumber>
    </recommendedName>
</protein>
<feature type="coiled-coil region" evidence="3">
    <location>
        <begin position="151"/>
        <end position="178"/>
    </location>
</feature>
<organism evidence="5 6">
    <name type="scientific">Photobacterium sp. (strain ATCC 43367)</name>
    <dbReference type="NCBI Taxonomy" id="379097"/>
    <lineage>
        <taxon>Bacteria</taxon>
        <taxon>Pseudomonadati</taxon>
        <taxon>Pseudomonadota</taxon>
        <taxon>Gammaproteobacteria</taxon>
        <taxon>Vibrionales</taxon>
        <taxon>Vibrionaceae</taxon>
        <taxon>Vibrio</taxon>
        <taxon>Vibrio oreintalis group</taxon>
    </lineage>
</organism>
<gene>
    <name evidence="5" type="ORF">NM06_16455</name>
</gene>
<dbReference type="InterPro" id="IPR043128">
    <property type="entry name" value="Rev_trsase/Diguanyl_cyclase"/>
</dbReference>
<dbReference type="RefSeq" id="WP_038137267.1">
    <property type="nucleotide sequence ID" value="NZ_JRWP01000043.1"/>
</dbReference>
<reference evidence="5 6" key="1">
    <citation type="submission" date="2014-10" db="EMBL/GenBank/DDBJ databases">
        <title>Genome sequencing of Vibrio sinaloensis T08.</title>
        <authorList>
            <person name="Chan K.-G."/>
            <person name="Mohamad N.I."/>
        </authorList>
    </citation>
    <scope>NUCLEOTIDE SEQUENCE [LARGE SCALE GENOMIC DNA]</scope>
    <source>
        <strain evidence="5 6">T08</strain>
    </source>
</reference>
<name>A0A0A5HTD8_PHOS4</name>
<dbReference type="NCBIfam" id="TIGR00254">
    <property type="entry name" value="GGDEF"/>
    <property type="match status" value="1"/>
</dbReference>
<evidence type="ECO:0000259" key="4">
    <source>
        <dbReference type="PROSITE" id="PS50887"/>
    </source>
</evidence>
<dbReference type="Pfam" id="PF00990">
    <property type="entry name" value="GGDEF"/>
    <property type="match status" value="1"/>
</dbReference>
<dbReference type="PROSITE" id="PS50887">
    <property type="entry name" value="GGDEF"/>
    <property type="match status" value="1"/>
</dbReference>
<feature type="domain" description="GGDEF" evidence="4">
    <location>
        <begin position="205"/>
        <end position="338"/>
    </location>
</feature>
<dbReference type="EMBL" id="JRWP01000043">
    <property type="protein sequence ID" value="KGY07550.1"/>
    <property type="molecule type" value="Genomic_DNA"/>
</dbReference>
<keyword evidence="3" id="KW-0175">Coiled coil</keyword>
<evidence type="ECO:0000256" key="2">
    <source>
        <dbReference type="ARBA" id="ARBA00012528"/>
    </source>
</evidence>
<accession>A0A0A5HTD8</accession>